<proteinExistence type="predicted"/>
<dbReference type="AlphaFoldDB" id="A0A1M5IAB8"/>
<dbReference type="EMBL" id="FQUP01000004">
    <property type="protein sequence ID" value="SHG25187.1"/>
    <property type="molecule type" value="Genomic_DNA"/>
</dbReference>
<dbReference type="GO" id="GO:0019867">
    <property type="term" value="C:outer membrane"/>
    <property type="evidence" value="ECO:0007669"/>
    <property type="project" value="InterPro"/>
</dbReference>
<dbReference type="NCBIfam" id="TIGR01414">
    <property type="entry name" value="autotrans_barl"/>
    <property type="match status" value="1"/>
</dbReference>
<evidence type="ECO:0000313" key="2">
    <source>
        <dbReference type="EMBL" id="SHG25187.1"/>
    </source>
</evidence>
<protein>
    <submittedName>
        <fullName evidence="2">Outer membrane autotransporter barrel domain-containing protein</fullName>
    </submittedName>
</protein>
<dbReference type="Pfam" id="PF03797">
    <property type="entry name" value="Autotransporter"/>
    <property type="match status" value="1"/>
</dbReference>
<dbReference type="InterPro" id="IPR006315">
    <property type="entry name" value="OM_autotransptr_brl_dom"/>
</dbReference>
<dbReference type="STRING" id="1122133.SAMN02745157_3816"/>
<evidence type="ECO:0000259" key="1">
    <source>
        <dbReference type="PROSITE" id="PS51208"/>
    </source>
</evidence>
<dbReference type="SMART" id="SM00869">
    <property type="entry name" value="Autotransporter"/>
    <property type="match status" value="1"/>
</dbReference>
<name>A0A1M5IAB8_9HYPH</name>
<dbReference type="RefSeq" id="WP_073055979.1">
    <property type="nucleotide sequence ID" value="NZ_FQUP01000004.1"/>
</dbReference>
<gene>
    <name evidence="2" type="ORF">SAMN02745157_3816</name>
</gene>
<reference evidence="2 3" key="1">
    <citation type="submission" date="2016-11" db="EMBL/GenBank/DDBJ databases">
        <authorList>
            <person name="Jaros S."/>
            <person name="Januszkiewicz K."/>
            <person name="Wedrychowicz H."/>
        </authorList>
    </citation>
    <scope>NUCLEOTIDE SEQUENCE [LARGE SCALE GENOMIC DNA]</scope>
    <source>
        <strain evidence="2 3">DSM 19436</strain>
    </source>
</reference>
<dbReference type="SUPFAM" id="SSF51126">
    <property type="entry name" value="Pectin lyase-like"/>
    <property type="match status" value="1"/>
</dbReference>
<organism evidence="2 3">
    <name type="scientific">Kaistia soli DSM 19436</name>
    <dbReference type="NCBI Taxonomy" id="1122133"/>
    <lineage>
        <taxon>Bacteria</taxon>
        <taxon>Pseudomonadati</taxon>
        <taxon>Pseudomonadota</taxon>
        <taxon>Alphaproteobacteria</taxon>
        <taxon>Hyphomicrobiales</taxon>
        <taxon>Kaistiaceae</taxon>
        <taxon>Kaistia</taxon>
    </lineage>
</organism>
<dbReference type="InterPro" id="IPR011050">
    <property type="entry name" value="Pectin_lyase_fold/virulence"/>
</dbReference>
<dbReference type="SUPFAM" id="SSF103515">
    <property type="entry name" value="Autotransporter"/>
    <property type="match status" value="1"/>
</dbReference>
<accession>A0A1M5IAB8</accession>
<dbReference type="PROSITE" id="PS51208">
    <property type="entry name" value="AUTOTRANSPORTER"/>
    <property type="match status" value="1"/>
</dbReference>
<keyword evidence="3" id="KW-1185">Reference proteome</keyword>
<feature type="domain" description="Autotransporter" evidence="1">
    <location>
        <begin position="821"/>
        <end position="1098"/>
    </location>
</feature>
<dbReference type="InterPro" id="IPR036709">
    <property type="entry name" value="Autotransporte_beta_dom_sf"/>
</dbReference>
<dbReference type="Proteomes" id="UP000184485">
    <property type="component" value="Unassembled WGS sequence"/>
</dbReference>
<sequence length="1098" mass="110883">MSQFPASQSGWLPARGSALLASASVLALTLGFVPDRVHAAGWNLYDGYTQSYSVTYANSLETALADKDTLHVGLSVGGSPVTVTMDTGSVGLVLSANHVASYSTSGTPGWEYYNSSGLLLTGYFNDYTVELDNGTDANGNPTTVTATLPVLVVTEAYCLGVGSDPCDAEASKNSVSMMGVGYDRNTMGTGSVDLSLSGKQLNEQLNAAPTTSEAYNLFLNIDGMAEGALRRGYIITPTGVELGLTAANTSSQAFTYAQLVLNSAGTNGATSNWQSVAADVTLAGTSSTATLLMDTGITGSFFEIPGGTEGPATAGTVITISLAGGSATYSFVVGDTANPQTPGTVTIGPPAAAFVNSGLHTYAGFNVLFDADGGFLGVAANGFSGATNASVTQLIAATGPLTLTQAFETDLPVMLLDASTINTSTTATFDAGIFGPGSLTLNGGTVVLNGAVTNGGGVTAASGTTALNGTMTGNLTVASGASFYNYNNGYAVAAGNILVNDGLFVGANSGAAFVNAGTVDNSGSFVGAVNNSGSWTNSGTLTGDVTNSGTFSNSNLVDGNITNTGSLTNTGEIEGDVTSTGPIANQGTVTGTLTVYNQHSGNGTVGTLSAKPGALVSPGNSVGTIIVSGDATFEPGSVLYAELGANGLSDLLVVGGTLVADGATLYLAAANGFEPVLGNSYSVIQAGSIASNFTVASPFFGSTASPFPFLGASLDGTGVLTLGRSALRFEDFAVTQNERMAASAAETLGLQSPLNQALALMSIAEVPSVFDSLSGEIAASAESTLQQQSIYLRDAVTGRVRQAFSDAAGPEASGSQTARLAPGLDATAWTQAYGAWGNSWSDGNAAAVSRSIGGFLLGADAALGDAWRVGLAGGYSQSDFSLDGVGGGGTSDNYDVAIYGGTRQGDASLRFGAGYTWHDIATGRTALLPTTAEFLSADYQGGTAQVFGEAAYDVRLGRAVLEPYVNLAYVNLTMDGFWETGGAAALTFAESTMSTTFNVLGMRLGQAFDIGNGLQLLTRGSLGWQHAFGDITPQATAAFLGSSAFTVAGLPIAQDAALIDAFIGFRPTSRVDFGLRYSGQIADDATDNAVQGTLDIRF</sequence>
<dbReference type="InterPro" id="IPR005546">
    <property type="entry name" value="Autotransporte_beta"/>
</dbReference>
<evidence type="ECO:0000313" key="3">
    <source>
        <dbReference type="Proteomes" id="UP000184485"/>
    </source>
</evidence>
<dbReference type="Gene3D" id="2.40.128.130">
    <property type="entry name" value="Autotransporter beta-domain"/>
    <property type="match status" value="1"/>
</dbReference>